<evidence type="ECO:0000256" key="1">
    <source>
        <dbReference type="ARBA" id="ARBA00022448"/>
    </source>
</evidence>
<dbReference type="SMART" id="SM00382">
    <property type="entry name" value="AAA"/>
    <property type="match status" value="1"/>
</dbReference>
<dbReference type="EMBL" id="JQIF01000044">
    <property type="protein sequence ID" value="KGJ53151.1"/>
    <property type="molecule type" value="Genomic_DNA"/>
</dbReference>
<dbReference type="AlphaFoldDB" id="A0A099I6E7"/>
<name>A0A099I6E7_CLOIN</name>
<dbReference type="SUPFAM" id="SSF52540">
    <property type="entry name" value="P-loop containing nucleoside triphosphate hydrolases"/>
    <property type="match status" value="1"/>
</dbReference>
<gene>
    <name evidence="5" type="ORF">CIAN88_10410</name>
</gene>
<evidence type="ECO:0000259" key="4">
    <source>
        <dbReference type="PROSITE" id="PS50893"/>
    </source>
</evidence>
<dbReference type="RefSeq" id="WP_044905348.1">
    <property type="nucleotide sequence ID" value="NZ_JQIF01000044.1"/>
</dbReference>
<dbReference type="InterPro" id="IPR003439">
    <property type="entry name" value="ABC_transporter-like_ATP-bd"/>
</dbReference>
<dbReference type="InterPro" id="IPR003593">
    <property type="entry name" value="AAA+_ATPase"/>
</dbReference>
<dbReference type="PROSITE" id="PS00211">
    <property type="entry name" value="ABC_TRANSPORTER_1"/>
    <property type="match status" value="1"/>
</dbReference>
<dbReference type="Gene3D" id="3.40.50.300">
    <property type="entry name" value="P-loop containing nucleotide triphosphate hydrolases"/>
    <property type="match status" value="1"/>
</dbReference>
<dbReference type="GO" id="GO:0005524">
    <property type="term" value="F:ATP binding"/>
    <property type="evidence" value="ECO:0007669"/>
    <property type="project" value="UniProtKB-KW"/>
</dbReference>
<protein>
    <submittedName>
        <fullName evidence="5">Bacteriocin ABC transporter ATP-binding protein</fullName>
    </submittedName>
</protein>
<sequence>MKSITLKNITHTYGKHTVLHDVTLSLPIGKMIAICGPSGCGKTTLLNIIGLLERPIRGSVQYDDMEVRANSSRAVKKLRYTIGFLFQNYGLSDNDTVLWNMLSAMEYVKTGKEEKKKCIAQALEKVGLYGIEQQKICQLSGGEQQRVALAKLMVKPCELILADEPTGNLDEENRDMVFSILRDLNQKGKTVVMVTHDPVLAKRCDEVILLEKYI</sequence>
<dbReference type="CDD" id="cd03255">
    <property type="entry name" value="ABC_MJ0796_LolCDE_FtsE"/>
    <property type="match status" value="1"/>
</dbReference>
<dbReference type="Proteomes" id="UP000030008">
    <property type="component" value="Unassembled WGS sequence"/>
</dbReference>
<reference evidence="5 6" key="1">
    <citation type="submission" date="2014-08" db="EMBL/GenBank/DDBJ databases">
        <title>Clostridium innocuum, an unnegligible vancomycin-resistant pathogen causing extra-intestinal infections.</title>
        <authorList>
            <person name="Feng Y."/>
            <person name="Chiu C.-H."/>
        </authorList>
    </citation>
    <scope>NUCLEOTIDE SEQUENCE [LARGE SCALE GENOMIC DNA]</scope>
    <source>
        <strain evidence="5 6">AN88</strain>
    </source>
</reference>
<dbReference type="InterPro" id="IPR015854">
    <property type="entry name" value="ABC_transpr_LolD-like"/>
</dbReference>
<dbReference type="GO" id="GO:0005886">
    <property type="term" value="C:plasma membrane"/>
    <property type="evidence" value="ECO:0007669"/>
    <property type="project" value="TreeGrafter"/>
</dbReference>
<feature type="domain" description="ABC transporter" evidence="4">
    <location>
        <begin position="4"/>
        <end position="214"/>
    </location>
</feature>
<keyword evidence="1" id="KW-0813">Transport</keyword>
<proteinExistence type="predicted"/>
<dbReference type="PANTHER" id="PTHR24220">
    <property type="entry name" value="IMPORT ATP-BINDING PROTEIN"/>
    <property type="match status" value="1"/>
</dbReference>
<dbReference type="InterPro" id="IPR027417">
    <property type="entry name" value="P-loop_NTPase"/>
</dbReference>
<evidence type="ECO:0000313" key="5">
    <source>
        <dbReference type="EMBL" id="KGJ53151.1"/>
    </source>
</evidence>
<dbReference type="Pfam" id="PF00005">
    <property type="entry name" value="ABC_tran"/>
    <property type="match status" value="1"/>
</dbReference>
<dbReference type="PANTHER" id="PTHR24220:SF86">
    <property type="entry name" value="ABC TRANSPORTER ABCH.1"/>
    <property type="match status" value="1"/>
</dbReference>
<accession>A0A099I6E7</accession>
<dbReference type="InterPro" id="IPR017911">
    <property type="entry name" value="MacB-like_ATP-bd"/>
</dbReference>
<evidence type="ECO:0000256" key="3">
    <source>
        <dbReference type="ARBA" id="ARBA00022840"/>
    </source>
</evidence>
<keyword evidence="3 5" id="KW-0067">ATP-binding</keyword>
<comment type="caution">
    <text evidence="5">The sequence shown here is derived from an EMBL/GenBank/DDBJ whole genome shotgun (WGS) entry which is preliminary data.</text>
</comment>
<organism evidence="5 6">
    <name type="scientific">Clostridium innocuum</name>
    <dbReference type="NCBI Taxonomy" id="1522"/>
    <lineage>
        <taxon>Bacteria</taxon>
        <taxon>Bacillati</taxon>
        <taxon>Bacillota</taxon>
        <taxon>Clostridia</taxon>
        <taxon>Eubacteriales</taxon>
        <taxon>Clostridiaceae</taxon>
        <taxon>Clostridium</taxon>
    </lineage>
</organism>
<evidence type="ECO:0000313" key="6">
    <source>
        <dbReference type="Proteomes" id="UP000030008"/>
    </source>
</evidence>
<evidence type="ECO:0000256" key="2">
    <source>
        <dbReference type="ARBA" id="ARBA00022741"/>
    </source>
</evidence>
<keyword evidence="2" id="KW-0547">Nucleotide-binding</keyword>
<dbReference type="GO" id="GO:0016887">
    <property type="term" value="F:ATP hydrolysis activity"/>
    <property type="evidence" value="ECO:0007669"/>
    <property type="project" value="InterPro"/>
</dbReference>
<dbReference type="GO" id="GO:0022857">
    <property type="term" value="F:transmembrane transporter activity"/>
    <property type="evidence" value="ECO:0007669"/>
    <property type="project" value="TreeGrafter"/>
</dbReference>
<dbReference type="InterPro" id="IPR017871">
    <property type="entry name" value="ABC_transporter-like_CS"/>
</dbReference>
<dbReference type="PROSITE" id="PS50893">
    <property type="entry name" value="ABC_TRANSPORTER_2"/>
    <property type="match status" value="1"/>
</dbReference>